<dbReference type="PANTHER" id="PTHR21294:SF8">
    <property type="entry name" value="ELECTRON TRANSFER FLAVOPROTEIN SUBUNIT BETA"/>
    <property type="match status" value="1"/>
</dbReference>
<dbReference type="Proteomes" id="UP000317036">
    <property type="component" value="Unassembled WGS sequence"/>
</dbReference>
<dbReference type="EMBL" id="VNJI01000001">
    <property type="protein sequence ID" value="TVY11992.1"/>
    <property type="molecule type" value="Genomic_DNA"/>
</dbReference>
<comment type="similarity">
    <text evidence="1">Belongs to the ETF beta-subunit/FixA family.</text>
</comment>
<evidence type="ECO:0000259" key="6">
    <source>
        <dbReference type="SMART" id="SM00893"/>
    </source>
</evidence>
<dbReference type="PANTHER" id="PTHR21294">
    <property type="entry name" value="ELECTRON TRANSFER FLAVOPROTEIN BETA-SUBUNIT"/>
    <property type="match status" value="1"/>
</dbReference>
<dbReference type="InterPro" id="IPR014730">
    <property type="entry name" value="ETF_a/b_N"/>
</dbReference>
<evidence type="ECO:0000313" key="8">
    <source>
        <dbReference type="Proteomes" id="UP000317036"/>
    </source>
</evidence>
<dbReference type="CDD" id="cd01714">
    <property type="entry name" value="ETF_beta"/>
    <property type="match status" value="1"/>
</dbReference>
<evidence type="ECO:0000256" key="1">
    <source>
        <dbReference type="ARBA" id="ARBA00007557"/>
    </source>
</evidence>
<gene>
    <name evidence="7" type="ORF">FPZ49_01565</name>
</gene>
<keyword evidence="4" id="KW-0813">Transport</keyword>
<reference evidence="7 8" key="1">
    <citation type="submission" date="2019-07" db="EMBL/GenBank/DDBJ databases">
        <authorList>
            <person name="Kim J."/>
        </authorList>
    </citation>
    <scope>NUCLEOTIDE SEQUENCE [LARGE SCALE GENOMIC DNA]</scope>
    <source>
        <strain evidence="7 8">JC52</strain>
    </source>
</reference>
<dbReference type="SUPFAM" id="SSF52402">
    <property type="entry name" value="Adenine nucleotide alpha hydrolases-like"/>
    <property type="match status" value="1"/>
</dbReference>
<comment type="subunit">
    <text evidence="2">Heterodimer of an alpha and a beta subunit.</text>
</comment>
<evidence type="ECO:0000256" key="2">
    <source>
        <dbReference type="ARBA" id="ARBA00011355"/>
    </source>
</evidence>
<dbReference type="AlphaFoldDB" id="A0A559KIN9"/>
<name>A0A559KIN9_9BACL</name>
<evidence type="ECO:0000256" key="4">
    <source>
        <dbReference type="ARBA" id="ARBA00022448"/>
    </source>
</evidence>
<protein>
    <recommendedName>
        <fullName evidence="3">Electron transfer flavoprotein subunit beta</fullName>
    </recommendedName>
</protein>
<dbReference type="Gene3D" id="3.40.50.620">
    <property type="entry name" value="HUPs"/>
    <property type="match status" value="1"/>
</dbReference>
<keyword evidence="8" id="KW-1185">Reference proteome</keyword>
<comment type="caution">
    <text evidence="7">The sequence shown here is derived from an EMBL/GenBank/DDBJ whole genome shotgun (WGS) entry which is preliminary data.</text>
</comment>
<dbReference type="Pfam" id="PF01012">
    <property type="entry name" value="ETF"/>
    <property type="match status" value="1"/>
</dbReference>
<dbReference type="SMART" id="SM00893">
    <property type="entry name" value="ETF"/>
    <property type="match status" value="1"/>
</dbReference>
<dbReference type="InterPro" id="IPR012255">
    <property type="entry name" value="ETF_b"/>
</dbReference>
<dbReference type="PIRSF" id="PIRSF000090">
    <property type="entry name" value="Beta-ETF"/>
    <property type="match status" value="1"/>
</dbReference>
<dbReference type="RefSeq" id="WP_144842577.1">
    <property type="nucleotide sequence ID" value="NZ_VNJI01000001.1"/>
</dbReference>
<dbReference type="InterPro" id="IPR033948">
    <property type="entry name" value="ETF_beta_N"/>
</dbReference>
<accession>A0A559KIN9</accession>
<dbReference type="OrthoDB" id="9804960at2"/>
<feature type="domain" description="Electron transfer flavoprotein alpha/beta-subunit N-terminal" evidence="6">
    <location>
        <begin position="21"/>
        <end position="212"/>
    </location>
</feature>
<dbReference type="GO" id="GO:0005829">
    <property type="term" value="C:cytosol"/>
    <property type="evidence" value="ECO:0007669"/>
    <property type="project" value="TreeGrafter"/>
</dbReference>
<evidence type="ECO:0000256" key="5">
    <source>
        <dbReference type="ARBA" id="ARBA00022982"/>
    </source>
</evidence>
<dbReference type="InterPro" id="IPR014729">
    <property type="entry name" value="Rossmann-like_a/b/a_fold"/>
</dbReference>
<organism evidence="7 8">
    <name type="scientific">Paenibacillus cremeus</name>
    <dbReference type="NCBI Taxonomy" id="2163881"/>
    <lineage>
        <taxon>Bacteria</taxon>
        <taxon>Bacillati</taxon>
        <taxon>Bacillota</taxon>
        <taxon>Bacilli</taxon>
        <taxon>Bacillales</taxon>
        <taxon>Paenibacillaceae</taxon>
        <taxon>Paenibacillus</taxon>
    </lineage>
</organism>
<keyword evidence="5" id="KW-0249">Electron transport</keyword>
<sequence>MHIVVLLKQTFDTEEKVAVHGGQVSEDGVKFIINPYDEYAVEEAIRQKERHGGTVTVVSVGPERAAEALRTALAMGADEAVLISGEGTLTDSRGISLMIAAALGRLPKADVILGGLFSVDQGAGQTAIRVAGLLGLPHVSSITQLDIDSAAGVAVVLRDAEGDAETLEVTLPAVFTAQQGLNEPRYPSLPGIMKAKKKPFHRLSLQDLGLTVEAVAARTERLSLALPSARGAGKRLAGDPQAQAAQLVHLLRTEAKVL</sequence>
<dbReference type="GO" id="GO:0009055">
    <property type="term" value="F:electron transfer activity"/>
    <property type="evidence" value="ECO:0007669"/>
    <property type="project" value="InterPro"/>
</dbReference>
<evidence type="ECO:0000256" key="3">
    <source>
        <dbReference type="ARBA" id="ARBA00016797"/>
    </source>
</evidence>
<proteinExistence type="inferred from homology"/>
<evidence type="ECO:0000313" key="7">
    <source>
        <dbReference type="EMBL" id="TVY11992.1"/>
    </source>
</evidence>